<feature type="signal peptide" evidence="2">
    <location>
        <begin position="1"/>
        <end position="23"/>
    </location>
</feature>
<accession>A0A418WYX4</accession>
<organism evidence="4 5">
    <name type="scientific">Noviherbaspirillum cavernae</name>
    <dbReference type="NCBI Taxonomy" id="2320862"/>
    <lineage>
        <taxon>Bacteria</taxon>
        <taxon>Pseudomonadati</taxon>
        <taxon>Pseudomonadota</taxon>
        <taxon>Betaproteobacteria</taxon>
        <taxon>Burkholderiales</taxon>
        <taxon>Oxalobacteraceae</taxon>
        <taxon>Noviherbaspirillum</taxon>
    </lineage>
</organism>
<feature type="domain" description="Teneurin-like YD-shell" evidence="3">
    <location>
        <begin position="338"/>
        <end position="459"/>
    </location>
</feature>
<dbReference type="EMBL" id="QYUN01000002">
    <property type="protein sequence ID" value="RJG05285.1"/>
    <property type="molecule type" value="Genomic_DNA"/>
</dbReference>
<protein>
    <submittedName>
        <fullName evidence="4">RHS repeat protein</fullName>
    </submittedName>
</protein>
<dbReference type="OrthoDB" id="8552614at2"/>
<dbReference type="Proteomes" id="UP000285190">
    <property type="component" value="Unassembled WGS sequence"/>
</dbReference>
<dbReference type="Gene3D" id="2.180.10.10">
    <property type="entry name" value="RHS repeat-associated core"/>
    <property type="match status" value="2"/>
</dbReference>
<dbReference type="Pfam" id="PF05593">
    <property type="entry name" value="RHS_repeat"/>
    <property type="match status" value="5"/>
</dbReference>
<reference evidence="4 5" key="1">
    <citation type="submission" date="2018-09" db="EMBL/GenBank/DDBJ databases">
        <authorList>
            <person name="Zhu H."/>
        </authorList>
    </citation>
    <scope>NUCLEOTIDE SEQUENCE [LARGE SCALE GENOMIC DNA]</scope>
    <source>
        <strain evidence="4 5">K2R10-39</strain>
    </source>
</reference>
<dbReference type="NCBIfam" id="TIGR01643">
    <property type="entry name" value="YD_repeat_2x"/>
    <property type="match status" value="4"/>
</dbReference>
<dbReference type="InterPro" id="IPR050708">
    <property type="entry name" value="T6SS_VgrG/RHS"/>
</dbReference>
<sequence>MNRHPLMYLTAAAVLTGVTGTAAGQAPQNTTYSYQYDAVGNLTRITDPLGHVTDQGWDALNRLKQKQQPAPTTGAPRPTVNYSYDGLDQLISVTDPRNLVTSYTIDGLGNQTGVVSPDTGNASRTYDEAGNLKTSTDARAQTTSYQYDALNRVTRIAYADGNAVDYTYDQGANGIGRLTQIAEAAGTTRYAYDQKGRVTLETRTIGGMAYATAYSYDSAGRLSGITYPSGRMLAYIRDGAGRIAQIDTTREGVTATLARQVTYQPFGGVRSFVNGANVTVTRSHDLDGRITGYSLGARTATVTYDPASRIGSIGDAANPDSVRHYAYDDLDRLASYQSQNGSISYGYDPVGNRTSRVIGASVTNYSYAPTSNRLTRVSAGQTNDVVTDANGSITNNGANQFAHDARGRMVSAVTAQGTVHYKINALGQRVQKITPTEAIVYHYDTGGKLIGESTADGIFRKDYVYLNDIPVAVLK</sequence>
<name>A0A418WYX4_9BURK</name>
<dbReference type="PANTHER" id="PTHR32305:SF15">
    <property type="entry name" value="PROTEIN RHSA-RELATED"/>
    <property type="match status" value="1"/>
</dbReference>
<keyword evidence="1" id="KW-0677">Repeat</keyword>
<evidence type="ECO:0000313" key="5">
    <source>
        <dbReference type="Proteomes" id="UP000285190"/>
    </source>
</evidence>
<dbReference type="PANTHER" id="PTHR32305">
    <property type="match status" value="1"/>
</dbReference>
<keyword evidence="2" id="KW-0732">Signal</keyword>
<evidence type="ECO:0000259" key="3">
    <source>
        <dbReference type="Pfam" id="PF25023"/>
    </source>
</evidence>
<feature type="chain" id="PRO_5019423025" evidence="2">
    <location>
        <begin position="24"/>
        <end position="475"/>
    </location>
</feature>
<evidence type="ECO:0000256" key="1">
    <source>
        <dbReference type="ARBA" id="ARBA00022737"/>
    </source>
</evidence>
<dbReference type="InterPro" id="IPR006530">
    <property type="entry name" value="YD"/>
</dbReference>
<dbReference type="InterPro" id="IPR056823">
    <property type="entry name" value="TEN-like_YD-shell"/>
</dbReference>
<dbReference type="RefSeq" id="WP_119736852.1">
    <property type="nucleotide sequence ID" value="NZ_QYUN01000002.1"/>
</dbReference>
<gene>
    <name evidence="4" type="ORF">D3870_03970</name>
</gene>
<keyword evidence="5" id="KW-1185">Reference proteome</keyword>
<dbReference type="Pfam" id="PF25023">
    <property type="entry name" value="TEN_YD-shell"/>
    <property type="match status" value="1"/>
</dbReference>
<evidence type="ECO:0000313" key="4">
    <source>
        <dbReference type="EMBL" id="RJG05285.1"/>
    </source>
</evidence>
<dbReference type="InterPro" id="IPR031325">
    <property type="entry name" value="RHS_repeat"/>
</dbReference>
<dbReference type="AlphaFoldDB" id="A0A418WYX4"/>
<comment type="caution">
    <text evidence="4">The sequence shown here is derived from an EMBL/GenBank/DDBJ whole genome shotgun (WGS) entry which is preliminary data.</text>
</comment>
<evidence type="ECO:0000256" key="2">
    <source>
        <dbReference type="SAM" id="SignalP"/>
    </source>
</evidence>
<proteinExistence type="predicted"/>